<proteinExistence type="predicted"/>
<dbReference type="PANTHER" id="PTHR40078">
    <property type="entry name" value="INTEGRAL MEMBRANE PROTEIN-RELATED"/>
    <property type="match status" value="1"/>
</dbReference>
<feature type="transmembrane region" description="Helical" evidence="1">
    <location>
        <begin position="89"/>
        <end position="109"/>
    </location>
</feature>
<reference evidence="2 3" key="1">
    <citation type="submission" date="2017-02" db="EMBL/GenBank/DDBJ databases">
        <authorList>
            <person name="Peterson S.W."/>
        </authorList>
    </citation>
    <scope>NUCLEOTIDE SEQUENCE [LARGE SCALE GENOMIC DNA]</scope>
    <source>
        <strain evidence="2 3">M1</strain>
    </source>
</reference>
<accession>A0A1T5MW91</accession>
<organism evidence="2 3">
    <name type="scientific">Maledivibacter halophilus</name>
    <dbReference type="NCBI Taxonomy" id="36842"/>
    <lineage>
        <taxon>Bacteria</taxon>
        <taxon>Bacillati</taxon>
        <taxon>Bacillota</taxon>
        <taxon>Clostridia</taxon>
        <taxon>Peptostreptococcales</taxon>
        <taxon>Caminicellaceae</taxon>
        <taxon>Maledivibacter</taxon>
    </lineage>
</organism>
<keyword evidence="1" id="KW-1133">Transmembrane helix</keyword>
<evidence type="ECO:0000313" key="2">
    <source>
        <dbReference type="EMBL" id="SKC92344.1"/>
    </source>
</evidence>
<dbReference type="Pfam" id="PF19700">
    <property type="entry name" value="DUF6198"/>
    <property type="match status" value="1"/>
</dbReference>
<dbReference type="RefSeq" id="WP_079496023.1">
    <property type="nucleotide sequence ID" value="NZ_FUZT01000028.1"/>
</dbReference>
<feature type="transmembrane region" description="Helical" evidence="1">
    <location>
        <begin position="63"/>
        <end position="82"/>
    </location>
</feature>
<dbReference type="EMBL" id="FUZT01000028">
    <property type="protein sequence ID" value="SKC92344.1"/>
    <property type="molecule type" value="Genomic_DNA"/>
</dbReference>
<dbReference type="InterPro" id="IPR038750">
    <property type="entry name" value="YczE/YyaS-like"/>
</dbReference>
<protein>
    <submittedName>
        <fullName evidence="2">Uncharacterized membrane protein YczE</fullName>
    </submittedName>
</protein>
<gene>
    <name evidence="2" type="ORF">SAMN02194393_05465</name>
</gene>
<dbReference type="STRING" id="36842.SAMN02194393_05465"/>
<feature type="transmembrane region" description="Helical" evidence="1">
    <location>
        <begin position="164"/>
        <end position="183"/>
    </location>
</feature>
<dbReference type="AlphaFoldDB" id="A0A1T5MW91"/>
<name>A0A1T5MW91_9FIRM</name>
<dbReference type="Proteomes" id="UP000190285">
    <property type="component" value="Unassembled WGS sequence"/>
</dbReference>
<dbReference type="OrthoDB" id="307317at2"/>
<dbReference type="PANTHER" id="PTHR40078:SF1">
    <property type="entry name" value="INTEGRAL MEMBRANE PROTEIN"/>
    <property type="match status" value="1"/>
</dbReference>
<feature type="transmembrane region" description="Helical" evidence="1">
    <location>
        <begin position="189"/>
        <end position="211"/>
    </location>
</feature>
<sequence length="233" mass="25989">MTKFISSNSNDTKSRIKLYSEVALLVGLVLNGLAVTLMIKSGLGVSTISSIPLILDLVSSKLTLGMTTFLFQLFLMAILFVVTRKIGQYVISLGLAALFSIILEFYSRIFDGILINGIARYLIFLVGFILLAFGITLMIMCKLPPLPFDIFIRDMALISKKKVRTVKTIFDATCVLSTILISYVNFKSIYSVGIGTIFAMVFTGSAIQWLIDLINRYIIFVPRAYTKFIYHNS</sequence>
<keyword evidence="3" id="KW-1185">Reference proteome</keyword>
<evidence type="ECO:0000313" key="3">
    <source>
        <dbReference type="Proteomes" id="UP000190285"/>
    </source>
</evidence>
<keyword evidence="1" id="KW-0812">Transmembrane</keyword>
<feature type="transmembrane region" description="Helical" evidence="1">
    <location>
        <begin position="121"/>
        <end position="143"/>
    </location>
</feature>
<keyword evidence="1" id="KW-0472">Membrane</keyword>
<evidence type="ECO:0000256" key="1">
    <source>
        <dbReference type="SAM" id="Phobius"/>
    </source>
</evidence>
<feature type="transmembrane region" description="Helical" evidence="1">
    <location>
        <begin position="21"/>
        <end position="43"/>
    </location>
</feature>